<dbReference type="Gene3D" id="3.80.10.10">
    <property type="entry name" value="Ribonuclease Inhibitor"/>
    <property type="match status" value="1"/>
</dbReference>
<feature type="region of interest" description="Disordered" evidence="1">
    <location>
        <begin position="1"/>
        <end position="20"/>
    </location>
</feature>
<reference evidence="3 4" key="1">
    <citation type="submission" date="2011-02" db="EMBL/GenBank/DDBJ databases">
        <title>The Genome Sequence of Sphaeroforma arctica JP610.</title>
        <authorList>
            <consortium name="The Broad Institute Genome Sequencing Platform"/>
            <person name="Russ C."/>
            <person name="Cuomo C."/>
            <person name="Young S.K."/>
            <person name="Zeng Q."/>
            <person name="Gargeya S."/>
            <person name="Alvarado L."/>
            <person name="Berlin A."/>
            <person name="Chapman S.B."/>
            <person name="Chen Z."/>
            <person name="Freedman E."/>
            <person name="Gellesch M."/>
            <person name="Goldberg J."/>
            <person name="Griggs A."/>
            <person name="Gujja S."/>
            <person name="Heilman E."/>
            <person name="Heiman D."/>
            <person name="Howarth C."/>
            <person name="Mehta T."/>
            <person name="Neiman D."/>
            <person name="Pearson M."/>
            <person name="Roberts A."/>
            <person name="Saif S."/>
            <person name="Shea T."/>
            <person name="Shenoy N."/>
            <person name="Sisk P."/>
            <person name="Stolte C."/>
            <person name="Sykes S."/>
            <person name="White J."/>
            <person name="Yandava C."/>
            <person name="Burger G."/>
            <person name="Gray M.W."/>
            <person name="Holland P.W.H."/>
            <person name="King N."/>
            <person name="Lang F.B.F."/>
            <person name="Roger A.J."/>
            <person name="Ruiz-Trillo I."/>
            <person name="Haas B."/>
            <person name="Nusbaum C."/>
            <person name="Birren B."/>
        </authorList>
    </citation>
    <scope>NUCLEOTIDE SEQUENCE [LARGE SCALE GENOMIC DNA]</scope>
    <source>
        <strain evidence="3 4">JP610</strain>
    </source>
</reference>
<accession>A0A0L0FHD0</accession>
<evidence type="ECO:0000313" key="4">
    <source>
        <dbReference type="Proteomes" id="UP000054560"/>
    </source>
</evidence>
<keyword evidence="4" id="KW-1185">Reference proteome</keyword>
<dbReference type="InterPro" id="IPR001810">
    <property type="entry name" value="F-box_dom"/>
</dbReference>
<dbReference type="AlphaFoldDB" id="A0A0L0FHD0"/>
<dbReference type="SUPFAM" id="SSF52047">
    <property type="entry name" value="RNI-like"/>
    <property type="match status" value="1"/>
</dbReference>
<name>A0A0L0FHD0_9EUKA</name>
<dbReference type="InterPro" id="IPR032675">
    <property type="entry name" value="LRR_dom_sf"/>
</dbReference>
<proteinExistence type="predicted"/>
<dbReference type="CDD" id="cd09917">
    <property type="entry name" value="F-box_SF"/>
    <property type="match status" value="1"/>
</dbReference>
<evidence type="ECO:0000256" key="1">
    <source>
        <dbReference type="SAM" id="MobiDB-lite"/>
    </source>
</evidence>
<dbReference type="EMBL" id="KQ243373">
    <property type="protein sequence ID" value="KNC75881.1"/>
    <property type="molecule type" value="Genomic_DNA"/>
</dbReference>
<dbReference type="RefSeq" id="XP_014149783.1">
    <property type="nucleotide sequence ID" value="XM_014294308.1"/>
</dbReference>
<protein>
    <recommendedName>
        <fullName evidence="2">F-box domain-containing protein</fullName>
    </recommendedName>
</protein>
<dbReference type="PANTHER" id="PTHR31639">
    <property type="entry name" value="F-BOX PROTEIN-LIKE"/>
    <property type="match status" value="1"/>
</dbReference>
<dbReference type="InterPro" id="IPR036047">
    <property type="entry name" value="F-box-like_dom_sf"/>
</dbReference>
<dbReference type="GeneID" id="25912106"/>
<sequence>MHIITASDMTRKGQQRGPPTDLDSAVAYLQSLDPDTLLCLQSRIPSMIKSKTSTNAPASTRGVRPTFDDGWLLPADVVHKIFDYLSVEEFCTARYVCKSVYYNWPMRALPGEVYETKGKLHKKSIQETCAFLSRYPLLKKWDANSPDFVPEDNSRNAQLAVVDQIAKAVPNVTHLDALENSSLSPVQVDHLVYTLPLTHLYLARWIPADVSTLTHLEVRHGFSDYIEAPPVRSLTLKYLKLPLTVVDNSLLANCPNLQVLLLDNAKVSSPLTSSNLIRLEVGEVDCIEVVQGLTSLDRFAYAKLNCSKFVSKSVTVIQSGGRKVGFKSPLDLYDCTALTRMNKLDDVPVHAEKIEEVSSTGYHWIGDSVLPNLTTLTLKWANLTDEKVRSGVISLVSVTWAKNIRKLNLNLRGVTEVCTPEWRDFLEDMCDAILLAMPNLESFRIDGFVPAFLDTTVYYSSMREFTLEYPIFDMYSAESLLERIHCLFPSLEILRIPVNMIYNFTATHFLDCNDARNVKYLVPHSERENVSVKFEELVQQDRAGYYLPLRDPDLAKLFA</sequence>
<evidence type="ECO:0000259" key="2">
    <source>
        <dbReference type="Pfam" id="PF00646"/>
    </source>
</evidence>
<dbReference type="SUPFAM" id="SSF81383">
    <property type="entry name" value="F-box domain"/>
    <property type="match status" value="1"/>
</dbReference>
<organism evidence="3 4">
    <name type="scientific">Sphaeroforma arctica JP610</name>
    <dbReference type="NCBI Taxonomy" id="667725"/>
    <lineage>
        <taxon>Eukaryota</taxon>
        <taxon>Ichthyosporea</taxon>
        <taxon>Ichthyophonida</taxon>
        <taxon>Sphaeroforma</taxon>
    </lineage>
</organism>
<evidence type="ECO:0000313" key="3">
    <source>
        <dbReference type="EMBL" id="KNC75881.1"/>
    </source>
</evidence>
<dbReference type="Pfam" id="PF00646">
    <property type="entry name" value="F-box"/>
    <property type="match status" value="1"/>
</dbReference>
<feature type="domain" description="F-box" evidence="2">
    <location>
        <begin position="73"/>
        <end position="100"/>
    </location>
</feature>
<gene>
    <name evidence="3" type="ORF">SARC_11602</name>
</gene>
<dbReference type="PANTHER" id="PTHR31639:SF100">
    <property type="entry name" value="OS07G0160500 PROTEIN"/>
    <property type="match status" value="1"/>
</dbReference>
<dbReference type="Proteomes" id="UP000054560">
    <property type="component" value="Unassembled WGS sequence"/>
</dbReference>